<evidence type="ECO:0000313" key="10">
    <source>
        <dbReference type="EnsemblMetazoa" id="PPAI009175-PA"/>
    </source>
</evidence>
<feature type="disulfide bond" evidence="9">
    <location>
        <begin position="207"/>
        <end position="222"/>
    </location>
</feature>
<protein>
    <recommendedName>
        <fullName evidence="12">EGF-like domain-containing protein</fullName>
    </recommendedName>
</protein>
<dbReference type="PROSITE" id="PS01209">
    <property type="entry name" value="LDLRA_1"/>
    <property type="match status" value="3"/>
</dbReference>
<dbReference type="PROSITE" id="PS50068">
    <property type="entry name" value="LDLRA_2"/>
    <property type="match status" value="4"/>
</dbReference>
<keyword evidence="3" id="KW-0677">Repeat</keyword>
<feature type="disulfide bond" evidence="9">
    <location>
        <begin position="238"/>
        <end position="256"/>
    </location>
</feature>
<comment type="caution">
    <text evidence="9">Lacks conserved residue(s) required for the propagation of feature annotation.</text>
</comment>
<organism evidence="10 11">
    <name type="scientific">Phlebotomus papatasi</name>
    <name type="common">Sandfly</name>
    <dbReference type="NCBI Taxonomy" id="29031"/>
    <lineage>
        <taxon>Eukaryota</taxon>
        <taxon>Metazoa</taxon>
        <taxon>Ecdysozoa</taxon>
        <taxon>Arthropoda</taxon>
        <taxon>Hexapoda</taxon>
        <taxon>Insecta</taxon>
        <taxon>Pterygota</taxon>
        <taxon>Neoptera</taxon>
        <taxon>Endopterygota</taxon>
        <taxon>Diptera</taxon>
        <taxon>Nematocera</taxon>
        <taxon>Psychodoidea</taxon>
        <taxon>Psychodidae</taxon>
        <taxon>Phlebotomus</taxon>
        <taxon>Phlebotomus</taxon>
    </lineage>
</organism>
<evidence type="ECO:0000256" key="3">
    <source>
        <dbReference type="ARBA" id="ARBA00022737"/>
    </source>
</evidence>
<dbReference type="VEuPathDB" id="VectorBase:PPAI009175"/>
<evidence type="ECO:0000256" key="4">
    <source>
        <dbReference type="ARBA" id="ARBA00022989"/>
    </source>
</evidence>
<dbReference type="EMBL" id="AJVK01071286">
    <property type="status" value="NOT_ANNOTATED_CDS"/>
    <property type="molecule type" value="Genomic_DNA"/>
</dbReference>
<dbReference type="PANTHER" id="PTHR22722">
    <property type="entry name" value="LOW-DENSITY LIPOPROTEIN RECEPTOR-RELATED PROTEIN 2-RELATED"/>
    <property type="match status" value="1"/>
</dbReference>
<sequence>MSNVCIKIGKFNSIATLISPEQGLNIWINSQRDPSIETDFLFNGMSMGTTTMQELLINVCMSSDILQSNEHCSNFRNYSHSCGLLIAHVVLDNSPTSDHVCLKGNGGCSHICVSMGRSTGACVCPPGMVFKDFHNTTCIDNVDCEFRCGSGECVTSSRVCNGHIDCADESDEKKCQERDFRKKGVKCAFDEFRCADGSKCISQENRCDLNSDCPDRSDELDCVHYEHRSKCHRLQHACPNGMCIDITALCDGVEDCSDGSDEDNCAAREKADVCTAAKGAFKCTSGQCIDAAWECDGFTDCADGSDEHSHCPTEELKCKDRCCTLVITRMLLASRFADSRLIFPSRTVNLPIANRTPFDANVITTMVHVIATEQLGRSRWMGGGFTGAIDFIASISTVVIFVAHKLEPDAFAVLAFKLPGIAATATKFILSTWTVCKAITARRQIEADVGIRDTLKDL</sequence>
<evidence type="ECO:0008006" key="12">
    <source>
        <dbReference type="Google" id="ProtNLM"/>
    </source>
</evidence>
<dbReference type="InterPro" id="IPR023415">
    <property type="entry name" value="LDLR_class-A_CS"/>
</dbReference>
<keyword evidence="2" id="KW-0812">Transmembrane</keyword>
<dbReference type="Pfam" id="PF00057">
    <property type="entry name" value="Ldl_recept_a"/>
    <property type="match status" value="4"/>
</dbReference>
<dbReference type="EnsemblMetazoa" id="PPAI009175-RA">
    <property type="protein sequence ID" value="PPAI009175-PA"/>
    <property type="gene ID" value="PPAI009175"/>
</dbReference>
<dbReference type="Gene3D" id="4.10.400.10">
    <property type="entry name" value="Low-density Lipoprotein Receptor"/>
    <property type="match status" value="4"/>
</dbReference>
<dbReference type="Gene3D" id="2.10.25.10">
    <property type="entry name" value="Laminin"/>
    <property type="match status" value="1"/>
</dbReference>
<keyword evidence="4" id="KW-1133">Transmembrane helix</keyword>
<feature type="disulfide bond" evidence="9">
    <location>
        <begin position="148"/>
        <end position="166"/>
    </location>
</feature>
<accession>A0A1B0DLD5</accession>
<dbReference type="GO" id="GO:0016324">
    <property type="term" value="C:apical plasma membrane"/>
    <property type="evidence" value="ECO:0007669"/>
    <property type="project" value="TreeGrafter"/>
</dbReference>
<name>A0A1B0DLD5_PHLPP</name>
<dbReference type="CDD" id="cd00112">
    <property type="entry name" value="LDLa"/>
    <property type="match status" value="4"/>
</dbReference>
<evidence type="ECO:0000313" key="11">
    <source>
        <dbReference type="Proteomes" id="UP000092462"/>
    </source>
</evidence>
<feature type="disulfide bond" evidence="9">
    <location>
        <begin position="160"/>
        <end position="175"/>
    </location>
</feature>
<evidence type="ECO:0000256" key="9">
    <source>
        <dbReference type="PROSITE-ProRule" id="PRU00124"/>
    </source>
</evidence>
<feature type="disulfide bond" evidence="9">
    <location>
        <begin position="283"/>
        <end position="301"/>
    </location>
</feature>
<dbReference type="GO" id="GO:0006898">
    <property type="term" value="P:receptor-mediated endocytosis"/>
    <property type="evidence" value="ECO:0007669"/>
    <property type="project" value="TreeGrafter"/>
</dbReference>
<keyword evidence="6 9" id="KW-1015">Disulfide bond</keyword>
<dbReference type="PRINTS" id="PR00261">
    <property type="entry name" value="LDLRECEPTOR"/>
</dbReference>
<evidence type="ECO:0000256" key="6">
    <source>
        <dbReference type="ARBA" id="ARBA00023157"/>
    </source>
</evidence>
<proteinExistence type="predicted"/>
<dbReference type="InterPro" id="IPR002172">
    <property type="entry name" value="LDrepeatLR_classA_rpt"/>
</dbReference>
<dbReference type="InterPro" id="IPR051221">
    <property type="entry name" value="LDLR-related"/>
</dbReference>
<comment type="subcellular location">
    <subcellularLocation>
        <location evidence="1">Membrane</location>
        <topology evidence="1">Single-pass membrane protein</topology>
    </subcellularLocation>
</comment>
<dbReference type="Proteomes" id="UP000092462">
    <property type="component" value="Unassembled WGS sequence"/>
</dbReference>
<dbReference type="SUPFAM" id="SSF57424">
    <property type="entry name" value="LDL receptor-like module"/>
    <property type="match status" value="4"/>
</dbReference>
<keyword evidence="8" id="KW-0325">Glycoprotein</keyword>
<dbReference type="GO" id="GO:0042562">
    <property type="term" value="F:hormone binding"/>
    <property type="evidence" value="ECO:0007669"/>
    <property type="project" value="TreeGrafter"/>
</dbReference>
<evidence type="ECO:0000256" key="5">
    <source>
        <dbReference type="ARBA" id="ARBA00023136"/>
    </source>
</evidence>
<dbReference type="PANTHER" id="PTHR22722:SF14">
    <property type="entry name" value="MEGALIN, ISOFORM A"/>
    <property type="match status" value="1"/>
</dbReference>
<dbReference type="AlphaFoldDB" id="A0A1B0DLD5"/>
<dbReference type="VEuPathDB" id="VectorBase:PPAPM1_011004"/>
<dbReference type="InterPro" id="IPR036055">
    <property type="entry name" value="LDL_receptor-like_sf"/>
</dbReference>
<feature type="disulfide bond" evidence="9">
    <location>
        <begin position="231"/>
        <end position="243"/>
    </location>
</feature>
<keyword evidence="5" id="KW-0472">Membrane</keyword>
<reference evidence="10" key="1">
    <citation type="submission" date="2022-08" db="UniProtKB">
        <authorList>
            <consortium name="EnsemblMetazoa"/>
        </authorList>
    </citation>
    <scope>IDENTIFICATION</scope>
    <source>
        <strain evidence="10">Israel</strain>
    </source>
</reference>
<dbReference type="SMART" id="SM00192">
    <property type="entry name" value="LDLa"/>
    <property type="match status" value="4"/>
</dbReference>
<keyword evidence="11" id="KW-1185">Reference proteome</keyword>
<evidence type="ECO:0000256" key="2">
    <source>
        <dbReference type="ARBA" id="ARBA00022692"/>
    </source>
</evidence>
<feature type="disulfide bond" evidence="9">
    <location>
        <begin position="250"/>
        <end position="265"/>
    </location>
</feature>
<evidence type="ECO:0000256" key="1">
    <source>
        <dbReference type="ARBA" id="ARBA00004167"/>
    </source>
</evidence>
<keyword evidence="7" id="KW-0675">Receptor</keyword>
<evidence type="ECO:0000256" key="7">
    <source>
        <dbReference type="ARBA" id="ARBA00023170"/>
    </source>
</evidence>
<dbReference type="GO" id="GO:0043235">
    <property type="term" value="C:receptor complex"/>
    <property type="evidence" value="ECO:0007669"/>
    <property type="project" value="TreeGrafter"/>
</dbReference>
<evidence type="ECO:0000256" key="8">
    <source>
        <dbReference type="ARBA" id="ARBA00023180"/>
    </source>
</evidence>